<dbReference type="EMBL" id="RBAN01000001">
    <property type="protein sequence ID" value="RKN58299.1"/>
    <property type="molecule type" value="Genomic_DNA"/>
</dbReference>
<reference evidence="1 2" key="1">
    <citation type="journal article" date="2015" name="Int. J. Syst. Evol. Microbiol.">
        <title>Micromonospora costi sp. nov., isolated from a leaf of Costus speciosus.</title>
        <authorList>
            <person name="Thawai C."/>
        </authorList>
    </citation>
    <scope>NUCLEOTIDE SEQUENCE [LARGE SCALE GENOMIC DNA]</scope>
    <source>
        <strain evidence="1 2">CS1-12</strain>
    </source>
</reference>
<evidence type="ECO:0000313" key="2">
    <source>
        <dbReference type="Proteomes" id="UP000279968"/>
    </source>
</evidence>
<name>A0A3B0AD41_9ACTN</name>
<dbReference type="Proteomes" id="UP000279968">
    <property type="component" value="Unassembled WGS sequence"/>
</dbReference>
<proteinExistence type="predicted"/>
<sequence>MTAPGGHRHAYGPTGTGSVVLELGGDTGALIIHTGPDLHGTEIEISPAGRGGVPRTHAAVRERRARDRTFHSAVYPDLPAAVYTVWWDERTPAGSIRVTGGAVAEFVWPTSARAGPR</sequence>
<accession>A0A3B0AD41</accession>
<evidence type="ECO:0000313" key="1">
    <source>
        <dbReference type="EMBL" id="RKN58299.1"/>
    </source>
</evidence>
<keyword evidence="2" id="KW-1185">Reference proteome</keyword>
<comment type="caution">
    <text evidence="1">The sequence shown here is derived from an EMBL/GenBank/DDBJ whole genome shotgun (WGS) entry which is preliminary data.</text>
</comment>
<gene>
    <name evidence="1" type="ORF">D7193_06955</name>
</gene>
<dbReference type="AlphaFoldDB" id="A0A3B0AD41"/>
<protein>
    <submittedName>
        <fullName evidence="1">Phospholipase</fullName>
    </submittedName>
</protein>
<organism evidence="1 2">
    <name type="scientific">Micromonospora costi</name>
    <dbReference type="NCBI Taxonomy" id="1530042"/>
    <lineage>
        <taxon>Bacteria</taxon>
        <taxon>Bacillati</taxon>
        <taxon>Actinomycetota</taxon>
        <taxon>Actinomycetes</taxon>
        <taxon>Micromonosporales</taxon>
        <taxon>Micromonosporaceae</taxon>
        <taxon>Micromonospora</taxon>
    </lineage>
</organism>
<dbReference type="RefSeq" id="WP_120778468.1">
    <property type="nucleotide sequence ID" value="NZ_JBHLUP010000009.1"/>
</dbReference>
<dbReference type="OrthoDB" id="161020at2"/>